<dbReference type="Gene3D" id="3.40.630.30">
    <property type="match status" value="1"/>
</dbReference>
<dbReference type="InterPro" id="IPR000182">
    <property type="entry name" value="GNAT_dom"/>
</dbReference>
<keyword evidence="2" id="KW-0012">Acyltransferase</keyword>
<evidence type="ECO:0000259" key="3">
    <source>
        <dbReference type="PROSITE" id="PS51186"/>
    </source>
</evidence>
<organism evidence="4 5">
    <name type="scientific">Sulfitobacter alexandrii</name>
    <dbReference type="NCBI Taxonomy" id="1917485"/>
    <lineage>
        <taxon>Bacteria</taxon>
        <taxon>Pseudomonadati</taxon>
        <taxon>Pseudomonadota</taxon>
        <taxon>Alphaproteobacteria</taxon>
        <taxon>Rhodobacterales</taxon>
        <taxon>Roseobacteraceae</taxon>
        <taxon>Sulfitobacter</taxon>
    </lineage>
</organism>
<keyword evidence="5" id="KW-1185">Reference proteome</keyword>
<evidence type="ECO:0000313" key="4">
    <source>
        <dbReference type="EMBL" id="APE43731.1"/>
    </source>
</evidence>
<dbReference type="Proteomes" id="UP000181897">
    <property type="component" value="Chromosome"/>
</dbReference>
<dbReference type="PANTHER" id="PTHR43877">
    <property type="entry name" value="AMINOALKYLPHOSPHONATE N-ACETYLTRANSFERASE-RELATED-RELATED"/>
    <property type="match status" value="1"/>
</dbReference>
<proteinExistence type="predicted"/>
<feature type="domain" description="N-acetyltransferase" evidence="3">
    <location>
        <begin position="18"/>
        <end position="170"/>
    </location>
</feature>
<sequence length="174" mass="18931">MPDTPYSIAEADSSADLDAVRALCWDYRAALMANSESDRVITETFYPVQKYEALMRDLPVLHARPKGVILLGRTAEGLPVACGMTHALDDRSAEIKRVFVAPAARGLGIAKALCRALVAQARADGYDRVLLDTSRHLPAAAPLYRSLGFVGRGPYQEIPASALPHLLFFEHALN</sequence>
<dbReference type="PANTHER" id="PTHR43877:SF2">
    <property type="entry name" value="AMINOALKYLPHOSPHONATE N-ACETYLTRANSFERASE-RELATED"/>
    <property type="match status" value="1"/>
</dbReference>
<dbReference type="GO" id="GO:0016747">
    <property type="term" value="F:acyltransferase activity, transferring groups other than amino-acyl groups"/>
    <property type="evidence" value="ECO:0007669"/>
    <property type="project" value="InterPro"/>
</dbReference>
<dbReference type="Pfam" id="PF00583">
    <property type="entry name" value="Acetyltransf_1"/>
    <property type="match status" value="1"/>
</dbReference>
<dbReference type="SUPFAM" id="SSF55729">
    <property type="entry name" value="Acyl-CoA N-acyltransferases (Nat)"/>
    <property type="match status" value="1"/>
</dbReference>
<dbReference type="InterPro" id="IPR050832">
    <property type="entry name" value="Bact_Acetyltransf"/>
</dbReference>
<dbReference type="CDD" id="cd04301">
    <property type="entry name" value="NAT_SF"/>
    <property type="match status" value="1"/>
</dbReference>
<evidence type="ECO:0000256" key="1">
    <source>
        <dbReference type="ARBA" id="ARBA00022679"/>
    </source>
</evidence>
<gene>
    <name evidence="4" type="ORF">BOO69_10135</name>
</gene>
<dbReference type="InterPro" id="IPR016181">
    <property type="entry name" value="Acyl_CoA_acyltransferase"/>
</dbReference>
<reference evidence="4 5" key="1">
    <citation type="submission" date="2016-11" db="EMBL/GenBank/DDBJ databases">
        <title>Complete genome sequence of Sulfitobacter sp. AM1-D1, a toxic bacteria associated with marine dinoflagellate Alexandrium minutum in East China Sea.</title>
        <authorList>
            <person name="Yang Q."/>
            <person name="Zhang X."/>
            <person name="Tian X."/>
        </authorList>
    </citation>
    <scope>NUCLEOTIDE SEQUENCE [LARGE SCALE GENOMIC DNA]</scope>
    <source>
        <strain evidence="4 5">AM1-D1</strain>
    </source>
</reference>
<accession>A0A1J0WHE2</accession>
<keyword evidence="1" id="KW-0808">Transferase</keyword>
<dbReference type="AlphaFoldDB" id="A0A1J0WHE2"/>
<protein>
    <recommendedName>
        <fullName evidence="3">N-acetyltransferase domain-containing protein</fullName>
    </recommendedName>
</protein>
<evidence type="ECO:0000313" key="5">
    <source>
        <dbReference type="Proteomes" id="UP000181897"/>
    </source>
</evidence>
<dbReference type="STRING" id="1917485.BOO69_10135"/>
<evidence type="ECO:0000256" key="2">
    <source>
        <dbReference type="ARBA" id="ARBA00023315"/>
    </source>
</evidence>
<dbReference type="EMBL" id="CP018076">
    <property type="protein sequence ID" value="APE43731.1"/>
    <property type="molecule type" value="Genomic_DNA"/>
</dbReference>
<dbReference type="KEGG" id="suam:BOO69_10135"/>
<dbReference type="RefSeq" id="WP_071972067.1">
    <property type="nucleotide sequence ID" value="NZ_CP018076.1"/>
</dbReference>
<dbReference type="PROSITE" id="PS51186">
    <property type="entry name" value="GNAT"/>
    <property type="match status" value="1"/>
</dbReference>
<name>A0A1J0WHE2_9RHOB</name>